<comment type="pathway">
    <text evidence="1 8 9">Sulfur metabolism; glutathione biosynthesis; glutathione from L-cysteine and L-glutamate: step 1/2.</text>
</comment>
<dbReference type="OrthoDB" id="9803907at2"/>
<dbReference type="KEGG" id="mmob:F6R98_04315"/>
<dbReference type="Pfam" id="PF04262">
    <property type="entry name" value="Glu_cys_ligase"/>
    <property type="match status" value="1"/>
</dbReference>
<evidence type="ECO:0000256" key="5">
    <source>
        <dbReference type="ARBA" id="ARBA00022741"/>
    </source>
</evidence>
<comment type="catalytic activity">
    <reaction evidence="7 8 9">
        <text>L-cysteine + L-glutamate + ATP = gamma-L-glutamyl-L-cysteine + ADP + phosphate + H(+)</text>
        <dbReference type="Rhea" id="RHEA:13285"/>
        <dbReference type="ChEBI" id="CHEBI:15378"/>
        <dbReference type="ChEBI" id="CHEBI:29985"/>
        <dbReference type="ChEBI" id="CHEBI:30616"/>
        <dbReference type="ChEBI" id="CHEBI:35235"/>
        <dbReference type="ChEBI" id="CHEBI:43474"/>
        <dbReference type="ChEBI" id="CHEBI:58173"/>
        <dbReference type="ChEBI" id="CHEBI:456216"/>
        <dbReference type="EC" id="6.3.2.2"/>
    </reaction>
</comment>
<dbReference type="HAMAP" id="MF_00578">
    <property type="entry name" value="Glu_cys_ligase"/>
    <property type="match status" value="1"/>
</dbReference>
<keyword evidence="12" id="KW-1185">Reference proteome</keyword>
<dbReference type="PANTHER" id="PTHR38761:SF1">
    <property type="entry name" value="GLUTAMATE--CYSTEINE LIGASE"/>
    <property type="match status" value="1"/>
</dbReference>
<comment type="similarity">
    <text evidence="2 8">Belongs to the glutamate--cysteine ligase type 1 family. Type 1 subfamily.</text>
</comment>
<evidence type="ECO:0000256" key="9">
    <source>
        <dbReference type="RuleBase" id="RU004391"/>
    </source>
</evidence>
<proteinExistence type="inferred from homology"/>
<evidence type="ECO:0000256" key="1">
    <source>
        <dbReference type="ARBA" id="ARBA00005006"/>
    </source>
</evidence>
<dbReference type="InterPro" id="IPR014746">
    <property type="entry name" value="Gln_synth/guanido_kin_cat_dom"/>
</dbReference>
<keyword evidence="6 8" id="KW-0067">ATP-binding</keyword>
<dbReference type="PANTHER" id="PTHR38761">
    <property type="entry name" value="GLUTAMATE--CYSTEINE LIGASE"/>
    <property type="match status" value="1"/>
</dbReference>
<dbReference type="EMBL" id="CP044205">
    <property type="protein sequence ID" value="QFY44936.1"/>
    <property type="molecule type" value="Genomic_DNA"/>
</dbReference>
<dbReference type="Gene3D" id="3.30.590.20">
    <property type="match status" value="1"/>
</dbReference>
<accession>A0A5Q0BTF4</accession>
<dbReference type="GO" id="GO:0046872">
    <property type="term" value="F:metal ion binding"/>
    <property type="evidence" value="ECO:0007669"/>
    <property type="project" value="TreeGrafter"/>
</dbReference>
<dbReference type="UniPathway" id="UPA00142">
    <property type="reaction ID" value="UER00209"/>
</dbReference>
<evidence type="ECO:0000256" key="7">
    <source>
        <dbReference type="ARBA" id="ARBA00048819"/>
    </source>
</evidence>
<keyword evidence="3 8" id="KW-0436">Ligase</keyword>
<dbReference type="InterPro" id="IPR006334">
    <property type="entry name" value="Glut_cys_ligase"/>
</dbReference>
<evidence type="ECO:0000256" key="6">
    <source>
        <dbReference type="ARBA" id="ARBA00022840"/>
    </source>
</evidence>
<keyword evidence="4 8" id="KW-0317">Glutathione biosynthesis</keyword>
<evidence type="ECO:0000256" key="2">
    <source>
        <dbReference type="ARBA" id="ARBA00008772"/>
    </source>
</evidence>
<keyword evidence="5 8" id="KW-0547">Nucleotide-binding</keyword>
<feature type="domain" description="Glutamate--cysteine ligase" evidence="10">
    <location>
        <begin position="10"/>
        <end position="381"/>
    </location>
</feature>
<dbReference type="GO" id="GO:0006750">
    <property type="term" value="P:glutathione biosynthetic process"/>
    <property type="evidence" value="ECO:0007669"/>
    <property type="project" value="UniProtKB-UniRule"/>
</dbReference>
<dbReference type="InParanoid" id="A0A5Q0BTF4"/>
<evidence type="ECO:0000313" key="12">
    <source>
        <dbReference type="Proteomes" id="UP000325755"/>
    </source>
</evidence>
<dbReference type="FunCoup" id="A0A5Q0BTF4">
    <property type="interactions" value="158"/>
</dbReference>
<dbReference type="SUPFAM" id="SSF55931">
    <property type="entry name" value="Glutamine synthetase/guanido kinase"/>
    <property type="match status" value="1"/>
</dbReference>
<organism evidence="11 12">
    <name type="scientific">Candidatus Methylospira mobilis</name>
    <dbReference type="NCBI Taxonomy" id="1808979"/>
    <lineage>
        <taxon>Bacteria</taxon>
        <taxon>Pseudomonadati</taxon>
        <taxon>Pseudomonadota</taxon>
        <taxon>Gammaproteobacteria</taxon>
        <taxon>Methylococcales</taxon>
        <taxon>Methylococcaceae</taxon>
        <taxon>Candidatus Methylospira</taxon>
    </lineage>
</organism>
<reference evidence="11 12" key="1">
    <citation type="submission" date="2019-09" db="EMBL/GenBank/DDBJ databases">
        <title>Ecophysiology of the spiral-shaped methanotroph Methylospira mobilis as revealed by the complete genome sequence.</title>
        <authorList>
            <person name="Oshkin I.Y."/>
            <person name="Dedysh S.N."/>
            <person name="Miroshnikov K."/>
            <person name="Danilova O.V."/>
            <person name="Hakobyan A."/>
            <person name="Liesack W."/>
        </authorList>
    </citation>
    <scope>NUCLEOTIDE SEQUENCE [LARGE SCALE GENOMIC DNA]</scope>
    <source>
        <strain evidence="11 12">Shm1</strain>
    </source>
</reference>
<dbReference type="Proteomes" id="UP000325755">
    <property type="component" value="Chromosome"/>
</dbReference>
<dbReference type="GO" id="GO:0004357">
    <property type="term" value="F:glutamate-cysteine ligase activity"/>
    <property type="evidence" value="ECO:0007669"/>
    <property type="project" value="UniProtKB-UniRule"/>
</dbReference>
<name>A0A5Q0BTF4_9GAMM</name>
<gene>
    <name evidence="8" type="primary">gshA</name>
    <name evidence="11" type="ORF">F6R98_04315</name>
</gene>
<dbReference type="EC" id="6.3.2.2" evidence="8"/>
<evidence type="ECO:0000256" key="3">
    <source>
        <dbReference type="ARBA" id="ARBA00022598"/>
    </source>
</evidence>
<evidence type="ECO:0000256" key="8">
    <source>
        <dbReference type="HAMAP-Rule" id="MF_00578"/>
    </source>
</evidence>
<dbReference type="InterPro" id="IPR007370">
    <property type="entry name" value="Glu_cys_ligase"/>
</dbReference>
<evidence type="ECO:0000256" key="4">
    <source>
        <dbReference type="ARBA" id="ARBA00022684"/>
    </source>
</evidence>
<evidence type="ECO:0000259" key="10">
    <source>
        <dbReference type="Pfam" id="PF04262"/>
    </source>
</evidence>
<dbReference type="AlphaFoldDB" id="A0A5Q0BTF4"/>
<evidence type="ECO:0000313" key="11">
    <source>
        <dbReference type="EMBL" id="QFY44936.1"/>
    </source>
</evidence>
<sequence>MSIEPRLKLLTGGGAAELLKGGLKGLEKESLRVTPEGGIAQTPHPEALGSALTHPYITTDYSEALLELVTPAYADAGDTLAFLHDLHRFVYAQIGDEALWSNSMPCPIRDERSIPIAQYGTSNVGTMKHVYRRGLDWRYGRAMQAIAGIHYNYSINQALWPVWQELLGNGCAPEQFISDQYFGMIRNVKRYAWIVMYLMGASPAFSSSFFSGRDELSRRFERLDADTLYRPHATTLRMSDIGYRNDSQVDLGICFNSLDGYVASLARAIDTASPVFEKIGVKVDGEYRQLNANILQISNEYYSPVRPKQIAFAGERPTMALYNRGVRYIELRAIDLGWQRPSGISLEDMRFLEVFLLFCFLQESPPITADEDSEIARNTLAVACCGRGPEFTLQWHGRHIAITEFVRALQEPMQAITAILDQGESMPLYRKSLAHAFVENPESTPSARMLADMRSRGESFAEYHLRQSLEHAAVFRTEPLVGTHAIDFESEATLSHAEQARMEAEDTMSFDDYLQHYFSQDRVQTQPARRKQLLSTARYPCSPE</sequence>
<dbReference type="GO" id="GO:0005829">
    <property type="term" value="C:cytosol"/>
    <property type="evidence" value="ECO:0007669"/>
    <property type="project" value="TreeGrafter"/>
</dbReference>
<protein>
    <recommendedName>
        <fullName evidence="8">Glutamate--cysteine ligase</fullName>
        <ecNumber evidence="8">6.3.2.2</ecNumber>
    </recommendedName>
    <alternativeName>
        <fullName evidence="8">Gamma-ECS</fullName>
        <shortName evidence="8">GCS</shortName>
    </alternativeName>
    <alternativeName>
        <fullName evidence="8">Gamma-glutamylcysteine synthetase</fullName>
    </alternativeName>
</protein>
<dbReference type="NCBIfam" id="TIGR01434">
    <property type="entry name" value="glu_cys_ligase"/>
    <property type="match status" value="1"/>
</dbReference>
<dbReference type="GO" id="GO:0005524">
    <property type="term" value="F:ATP binding"/>
    <property type="evidence" value="ECO:0007669"/>
    <property type="project" value="UniProtKB-KW"/>
</dbReference>